<dbReference type="Proteomes" id="UP000414136">
    <property type="component" value="Unassembled WGS sequence"/>
</dbReference>
<dbReference type="AlphaFoldDB" id="A0A5E5A7J2"/>
<organism evidence="1 2">
    <name type="scientific">Pandoraea captiosa</name>
    <dbReference type="NCBI Taxonomy" id="2508302"/>
    <lineage>
        <taxon>Bacteria</taxon>
        <taxon>Pseudomonadati</taxon>
        <taxon>Pseudomonadota</taxon>
        <taxon>Betaproteobacteria</taxon>
        <taxon>Burkholderiales</taxon>
        <taxon>Burkholderiaceae</taxon>
        <taxon>Pandoraea</taxon>
    </lineage>
</organism>
<keyword evidence="2" id="KW-1185">Reference proteome</keyword>
<sequence length="129" mass="14272">MSHDAPPPARERPILFSAPMVRAILDGSKTQTRRMMKPQTVYGDVCGIFPSWYLPTGPDSGTLWPNGKEQILAMCPCGQPGDRLWVRETWRPQVSHSRGINACDYDDIWVDYVAGGDGQFLSGHDIPAG</sequence>
<evidence type="ECO:0000313" key="1">
    <source>
        <dbReference type="EMBL" id="VVE68782.1"/>
    </source>
</evidence>
<proteinExistence type="predicted"/>
<accession>A0A5E5A7J2</accession>
<protein>
    <submittedName>
        <fullName evidence="1">Uncharacterized protein</fullName>
    </submittedName>
</protein>
<dbReference type="RefSeq" id="WP_217431271.1">
    <property type="nucleotide sequence ID" value="NZ_CABPSQ010000004.1"/>
</dbReference>
<name>A0A5E5A7J2_9BURK</name>
<dbReference type="EMBL" id="CABPSQ010000004">
    <property type="protein sequence ID" value="VVE68782.1"/>
    <property type="molecule type" value="Genomic_DNA"/>
</dbReference>
<reference evidence="1 2" key="1">
    <citation type="submission" date="2019-08" db="EMBL/GenBank/DDBJ databases">
        <authorList>
            <person name="Peeters C."/>
        </authorList>
    </citation>
    <scope>NUCLEOTIDE SEQUENCE [LARGE SCALE GENOMIC DNA]</scope>
    <source>
        <strain evidence="1 2">LMG 31118</strain>
    </source>
</reference>
<evidence type="ECO:0000313" key="2">
    <source>
        <dbReference type="Proteomes" id="UP000414136"/>
    </source>
</evidence>
<gene>
    <name evidence="1" type="ORF">PCA31118_03037</name>
</gene>